<dbReference type="PROSITE" id="PS51257">
    <property type="entry name" value="PROKAR_LIPOPROTEIN"/>
    <property type="match status" value="1"/>
</dbReference>
<reference evidence="1 2" key="1">
    <citation type="submission" date="2018-03" db="EMBL/GenBank/DDBJ databases">
        <title>Draft genome of Nitrosomonas supralitoralis APG5.</title>
        <authorList>
            <person name="Urakawa H."/>
            <person name="Lopez J.V."/>
        </authorList>
    </citation>
    <scope>NUCLEOTIDE SEQUENCE [LARGE SCALE GENOMIC DNA]</scope>
    <source>
        <strain evidence="1 2">APG5</strain>
    </source>
</reference>
<organism evidence="1 2">
    <name type="scientific">Nitrosomonas supralitoralis</name>
    <dbReference type="NCBI Taxonomy" id="2116706"/>
    <lineage>
        <taxon>Bacteria</taxon>
        <taxon>Pseudomonadati</taxon>
        <taxon>Pseudomonadota</taxon>
        <taxon>Betaproteobacteria</taxon>
        <taxon>Nitrosomonadales</taxon>
        <taxon>Nitrosomonadaceae</taxon>
        <taxon>Nitrosomonas</taxon>
    </lineage>
</organism>
<accession>A0A2P7NSQ4</accession>
<dbReference type="OrthoDB" id="9871548at2"/>
<name>A0A2P7NSQ4_9PROT</name>
<dbReference type="AlphaFoldDB" id="A0A2P7NSQ4"/>
<dbReference type="Proteomes" id="UP000241912">
    <property type="component" value="Unassembled WGS sequence"/>
</dbReference>
<dbReference type="RefSeq" id="WP_106707711.1">
    <property type="nucleotide sequence ID" value="NZ_PXXU01000048.1"/>
</dbReference>
<protein>
    <submittedName>
        <fullName evidence="1">Uncharacterized protein</fullName>
    </submittedName>
</protein>
<comment type="caution">
    <text evidence="1">The sequence shown here is derived from an EMBL/GenBank/DDBJ whole genome shotgun (WGS) entry which is preliminary data.</text>
</comment>
<dbReference type="EMBL" id="PXXU01000048">
    <property type="protein sequence ID" value="PSJ16490.1"/>
    <property type="molecule type" value="Genomic_DNA"/>
</dbReference>
<keyword evidence="2" id="KW-1185">Reference proteome</keyword>
<evidence type="ECO:0000313" key="1">
    <source>
        <dbReference type="EMBL" id="PSJ16490.1"/>
    </source>
</evidence>
<sequence>MKTNQTLIITLAAVLLFALVGCGDHVDGDGKIVLKEPKPEHVDRGIRYSVTHGLVDQDGNPVASGEAE</sequence>
<gene>
    <name evidence="1" type="ORF">C7H79_13125</name>
</gene>
<proteinExistence type="predicted"/>
<evidence type="ECO:0000313" key="2">
    <source>
        <dbReference type="Proteomes" id="UP000241912"/>
    </source>
</evidence>